<evidence type="ECO:0000313" key="3">
    <source>
        <dbReference type="EMBL" id="CAI8048824.1"/>
    </source>
</evidence>
<dbReference type="Gene3D" id="2.60.40.2130">
    <property type="entry name" value="F-spondin domain"/>
    <property type="match status" value="4"/>
</dbReference>
<feature type="domain" description="Spondin" evidence="2">
    <location>
        <begin position="807"/>
        <end position="996"/>
    </location>
</feature>
<evidence type="ECO:0000259" key="2">
    <source>
        <dbReference type="PROSITE" id="PS51020"/>
    </source>
</evidence>
<accession>A0AA35TIX0</accession>
<dbReference type="Pfam" id="PF06468">
    <property type="entry name" value="Spond_N"/>
    <property type="match status" value="4"/>
</dbReference>
<dbReference type="NCBIfam" id="NF038123">
    <property type="entry name" value="NF038123_dom"/>
    <property type="match status" value="1"/>
</dbReference>
<comment type="caution">
    <text evidence="3">The sequence shown here is derived from an EMBL/GenBank/DDBJ whole genome shotgun (WGS) entry which is preliminary data.</text>
</comment>
<dbReference type="PANTHER" id="PTHR11311:SF33">
    <property type="entry name" value="MINDIN1"/>
    <property type="match status" value="1"/>
</dbReference>
<evidence type="ECO:0000256" key="1">
    <source>
        <dbReference type="SAM" id="MobiDB-lite"/>
    </source>
</evidence>
<dbReference type="Proteomes" id="UP001174909">
    <property type="component" value="Unassembled WGS sequence"/>
</dbReference>
<organism evidence="3 4">
    <name type="scientific">Geodia barretti</name>
    <name type="common">Barrett's horny sponge</name>
    <dbReference type="NCBI Taxonomy" id="519541"/>
    <lineage>
        <taxon>Eukaryota</taxon>
        <taxon>Metazoa</taxon>
        <taxon>Porifera</taxon>
        <taxon>Demospongiae</taxon>
        <taxon>Heteroscleromorpha</taxon>
        <taxon>Tetractinellida</taxon>
        <taxon>Astrophorina</taxon>
        <taxon>Geodiidae</taxon>
        <taxon>Geodia</taxon>
    </lineage>
</organism>
<keyword evidence="4" id="KW-1185">Reference proteome</keyword>
<sequence>MEPSGNKRSRSASSCSQTATASDKVVDPMERNSVQANNCSFGYVSFILKPEDEPRSEVDETCEPLVPKECLGRISDTECPSCCCESTDNVEFYDPNFPEPECTAVPAYYNVDFVFTWSGVCHPDYYFPNESKWSPPTAVSHNTQYRMWDACMDNASPGVGLVSQTGGTSVIDQEYVLAGDNIYGMVEGDLVPTGSGRTYRKLKIDKSHQFVSGVSMLVPSPDRLVGVADLRLCDGDQWKREVQVCFELFSTATATAKVAPEMERNSVQENNCSFGYVRFTLEPQEEPRSGETRFEVAETCEPLVPKECPGRISQCSSCCCESSENVEFYEPSFPEPECTAVPAYYNVDFVFTWSGVCHPDYYFPNESKWSPPTVVSHNTQYRMWDACMDNASPGVGLVSRTGGTSVIDQEYVLAGDSIYGMVEGDLVPTGSGRTYRKLKIDKYHQFVSGVSMLVPSPDRLVGVADLRLCDGDQWKREVQVCFELFSTATATAKVAPEMERNSVQENNCSFGYVRFTLEPQEEPRSGETRFEVAETCEPLVPKECPGRISQCSSCCCESSENVEFYEPSFPEPECTAPPAYYNVDFVFTWSGVCHPDYYFPNESKWSPPTVVSHNTQYRMWDACMDNASPGVGLVSRTGGTSVIDQEYVLAGDSIYGMVEGDLVPTGSGRTYRKLKIDKYHQFVSGVSMLVPSPDRLVGVADLRLCDGDQWKREVQVCFELFSTATATAKVAPEMERNSVQENNCSFGYVRFTLEPQEEPRSGEARFEVAETCEPVVPKKCPGRINESQCSTCCCESTENVEFYDPTFPEPECTADPASYNISFVFTWSVPCHPDYYFPGESIWSPPTAVSHNTQYRMWDACMDNASPGVGLVSRTGNTSIINQEYALAGDNISNITEGDLVRPGSGMTSRIMMVDNKHQFVSAVSMLVPSPDRLVGVADLRLCDGDQWKREVQVCFELFSTATASNRASPEMQRNSFQANNCSFGYVRLILNAGSPSITSLPLAFLSALGVLVAAILSL</sequence>
<feature type="region of interest" description="Disordered" evidence="1">
    <location>
        <begin position="1"/>
        <end position="27"/>
    </location>
</feature>
<dbReference type="AlphaFoldDB" id="A0AA35TIX0"/>
<reference evidence="3" key="1">
    <citation type="submission" date="2023-03" db="EMBL/GenBank/DDBJ databases">
        <authorList>
            <person name="Steffen K."/>
            <person name="Cardenas P."/>
        </authorList>
    </citation>
    <scope>NUCLEOTIDE SEQUENCE</scope>
</reference>
<dbReference type="GO" id="GO:0007155">
    <property type="term" value="P:cell adhesion"/>
    <property type="evidence" value="ECO:0007669"/>
    <property type="project" value="TreeGrafter"/>
</dbReference>
<dbReference type="EMBL" id="CASHTH010003753">
    <property type="protein sequence ID" value="CAI8048824.1"/>
    <property type="molecule type" value="Genomic_DNA"/>
</dbReference>
<proteinExistence type="predicted"/>
<feature type="domain" description="Spondin" evidence="2">
    <location>
        <begin position="333"/>
        <end position="519"/>
    </location>
</feature>
<dbReference type="InterPro" id="IPR009465">
    <property type="entry name" value="Spondin_N"/>
</dbReference>
<name>A0AA35TIX0_GEOBA</name>
<dbReference type="PROSITE" id="PS51020">
    <property type="entry name" value="SPONDIN"/>
    <property type="match status" value="4"/>
</dbReference>
<dbReference type="InterPro" id="IPR038678">
    <property type="entry name" value="Spondin_N_sf"/>
</dbReference>
<protein>
    <submittedName>
        <fullName evidence="3">Spondin-2</fullName>
    </submittedName>
</protein>
<dbReference type="GO" id="GO:0031012">
    <property type="term" value="C:extracellular matrix"/>
    <property type="evidence" value="ECO:0007669"/>
    <property type="project" value="TreeGrafter"/>
</dbReference>
<evidence type="ECO:0000313" key="4">
    <source>
        <dbReference type="Proteomes" id="UP001174909"/>
    </source>
</evidence>
<dbReference type="PANTHER" id="PTHR11311">
    <property type="entry name" value="SPONDIN"/>
    <property type="match status" value="1"/>
</dbReference>
<dbReference type="InterPro" id="IPR051418">
    <property type="entry name" value="Spondin/Thrombospondin_T1"/>
</dbReference>
<feature type="domain" description="Spondin" evidence="2">
    <location>
        <begin position="569"/>
        <end position="755"/>
    </location>
</feature>
<feature type="compositionally biased region" description="Low complexity" evidence="1">
    <location>
        <begin position="11"/>
        <end position="22"/>
    </location>
</feature>
<feature type="domain" description="Spondin" evidence="2">
    <location>
        <begin position="97"/>
        <end position="283"/>
    </location>
</feature>
<gene>
    <name evidence="3" type="ORF">GBAR_LOCUS26921</name>
</gene>